<accession>A0A4V3RYL0</accession>
<keyword evidence="2" id="KW-1185">Reference proteome</keyword>
<reference evidence="1 2" key="1">
    <citation type="journal article" date="2017" name="Int. J. Syst. Evol. Microbiol.">
        <title>Marinicauda algicola sp. nov., isolated from a marine red alga Rhodosorus marinus.</title>
        <authorList>
            <person name="Jeong S.E."/>
            <person name="Jeon S.H."/>
            <person name="Chun B.H."/>
            <person name="Kim D.W."/>
            <person name="Jeon C.O."/>
        </authorList>
    </citation>
    <scope>NUCLEOTIDE SEQUENCE [LARGE SCALE GENOMIC DNA]</scope>
    <source>
        <strain evidence="1 2">JCM 31718</strain>
    </source>
</reference>
<dbReference type="EMBL" id="SRXW01000001">
    <property type="protein sequence ID" value="TGY90789.1"/>
    <property type="molecule type" value="Genomic_DNA"/>
</dbReference>
<dbReference type="RefSeq" id="WP_135995281.1">
    <property type="nucleotide sequence ID" value="NZ_CP071057.1"/>
</dbReference>
<comment type="caution">
    <text evidence="1">The sequence shown here is derived from an EMBL/GenBank/DDBJ whole genome shotgun (WGS) entry which is preliminary data.</text>
</comment>
<evidence type="ECO:0000313" key="1">
    <source>
        <dbReference type="EMBL" id="TGY90789.1"/>
    </source>
</evidence>
<dbReference type="OrthoDB" id="344992at2"/>
<evidence type="ECO:0008006" key="3">
    <source>
        <dbReference type="Google" id="ProtNLM"/>
    </source>
</evidence>
<name>A0A4V3RYL0_9PROT</name>
<gene>
    <name evidence="1" type="ORF">E5163_05800</name>
</gene>
<dbReference type="SUPFAM" id="SSF56059">
    <property type="entry name" value="Glutathione synthetase ATP-binding domain-like"/>
    <property type="match status" value="1"/>
</dbReference>
<evidence type="ECO:0000313" key="2">
    <source>
        <dbReference type="Proteomes" id="UP000308054"/>
    </source>
</evidence>
<protein>
    <recommendedName>
        <fullName evidence="3">Circularly permuted type 2 ATP-grasp protein</fullName>
    </recommendedName>
</protein>
<sequence length="425" mass="46972">MTYPAPTFSGQVETLSKRLNQNCFCVTLDRGSLCEALEHEAGDPAFCETFIRPKAHLFSNVPVFLSATEVAEMQKVVAAVETTARLAAYQAAVLSWAPEISHADHGPVGAMMGYDFHLGEDGPRLIEINTNAGGAFLNALLAKAQRKCCAEMDMPLTPHTFEDAAVHMFQDEWMRQRGAGAAHRIAIVDDRPEEQFLYPEFVLVRQVLAARGVDAVITDASHLRYEAGRLSVEGRQVDLVYNRVTDFAFDQPEHRALREAYRDGAVVVTPNPHNHALLADKRNLSLLSDPALLESWGAQPEIIAPLKAVPRTVLVTPENADELWSCRKNLFFKPTGGHGGKAVYRGDKVTKGVWSQIERGGYVAQTLVRPNERMIKIDEAPQARKMDVRLYTYDGQVLLVAARLYQGQTTNFRTPGGGFAPVFVV</sequence>
<organism evidence="1 2">
    <name type="scientific">Marinicauda algicola</name>
    <dbReference type="NCBI Taxonomy" id="2029849"/>
    <lineage>
        <taxon>Bacteria</taxon>
        <taxon>Pseudomonadati</taxon>
        <taxon>Pseudomonadota</taxon>
        <taxon>Alphaproteobacteria</taxon>
        <taxon>Maricaulales</taxon>
        <taxon>Maricaulaceae</taxon>
        <taxon>Marinicauda</taxon>
    </lineage>
</organism>
<dbReference type="Proteomes" id="UP000308054">
    <property type="component" value="Unassembled WGS sequence"/>
</dbReference>
<dbReference type="AlphaFoldDB" id="A0A4V3RYL0"/>
<proteinExistence type="predicted"/>